<dbReference type="AlphaFoldDB" id="A0A1B2LZ91"/>
<name>A0A1B2LZ91_9GAMM</name>
<dbReference type="STRING" id="1789224.BFG52_07690"/>
<dbReference type="OrthoDB" id="1625426at2"/>
<keyword evidence="3" id="KW-1185">Reference proteome</keyword>
<dbReference type="KEGG" id="ala:BFG52_07690"/>
<organism evidence="2 3">
    <name type="scientific">Acinetobacter larvae</name>
    <dbReference type="NCBI Taxonomy" id="1789224"/>
    <lineage>
        <taxon>Bacteria</taxon>
        <taxon>Pseudomonadati</taxon>
        <taxon>Pseudomonadota</taxon>
        <taxon>Gammaproteobacteria</taxon>
        <taxon>Moraxellales</taxon>
        <taxon>Moraxellaceae</taxon>
        <taxon>Acinetobacter</taxon>
    </lineage>
</organism>
<evidence type="ECO:0000313" key="3">
    <source>
        <dbReference type="Proteomes" id="UP000093391"/>
    </source>
</evidence>
<gene>
    <name evidence="2" type="ORF">BFG52_07690</name>
</gene>
<dbReference type="SUPFAM" id="SSF52540">
    <property type="entry name" value="P-loop containing nucleoside triphosphate hydrolases"/>
    <property type="match status" value="1"/>
</dbReference>
<accession>A0A1B2LZ91</accession>
<evidence type="ECO:0000313" key="2">
    <source>
        <dbReference type="EMBL" id="AOA58247.1"/>
    </source>
</evidence>
<feature type="domain" description="AAA+ ATPase" evidence="1">
    <location>
        <begin position="13"/>
        <end position="215"/>
    </location>
</feature>
<dbReference type="Proteomes" id="UP000093391">
    <property type="component" value="Chromosome"/>
</dbReference>
<dbReference type="RefSeq" id="WP_067554296.1">
    <property type="nucleotide sequence ID" value="NZ_CP016895.1"/>
</dbReference>
<protein>
    <submittedName>
        <fullName evidence="2">AAA family ATPase</fullName>
    </submittedName>
</protein>
<evidence type="ECO:0000259" key="1">
    <source>
        <dbReference type="SMART" id="SM00382"/>
    </source>
</evidence>
<sequence length="369" mass="41161">MSVFFKKAERKNAKLRLALSGPTGSGKTMGALLIAKGIGGKIAVVDTENSSAELYADVVEFDTANIQPPYSPEKFISAIQAAEHAGYSTVILDSITHEWSGVGGCLEIVDALGKGKFKGNTWGAWSEVTPRHRKFIDAMLHSSINIIVTMRSKMDTVQTNDTNGKKKVEKLGLKSEQRDGIEYEFTTVLDITHGDYYANATKDRTGLFVQPEQITEQTGIRLKQWLESGSADATINGDQYLEIENLMIQAGVNIDNYCAKRQMNSLLDLQQQKFEETRNSLISIIQKREQANREHEAQLHQQNYQPANETEAMTIEQRNELQQLIASRGLDVKSTCEYLGIDSLMQIHPSRLSEVIADIEKYAREVNVA</sequence>
<dbReference type="Pfam" id="PF13479">
    <property type="entry name" value="AAA_24"/>
    <property type="match status" value="1"/>
</dbReference>
<reference evidence="2 3" key="1">
    <citation type="submission" date="2016-08" db="EMBL/GenBank/DDBJ databases">
        <authorList>
            <person name="Seilhamer J.J."/>
        </authorList>
    </citation>
    <scope>NUCLEOTIDE SEQUENCE [LARGE SCALE GENOMIC DNA]</scope>
    <source>
        <strain evidence="2 3">BRTC-1</strain>
    </source>
</reference>
<proteinExistence type="predicted"/>
<dbReference type="InterPro" id="IPR027417">
    <property type="entry name" value="P-loop_NTPase"/>
</dbReference>
<dbReference type="Gene3D" id="3.40.50.300">
    <property type="entry name" value="P-loop containing nucleotide triphosphate hydrolases"/>
    <property type="match status" value="1"/>
</dbReference>
<dbReference type="EMBL" id="CP016895">
    <property type="protein sequence ID" value="AOA58247.1"/>
    <property type="molecule type" value="Genomic_DNA"/>
</dbReference>
<dbReference type="SMART" id="SM00382">
    <property type="entry name" value="AAA"/>
    <property type="match status" value="1"/>
</dbReference>
<dbReference type="InterPro" id="IPR003593">
    <property type="entry name" value="AAA+_ATPase"/>
</dbReference>